<feature type="compositionally biased region" description="Basic and acidic residues" evidence="10">
    <location>
        <begin position="366"/>
        <end position="390"/>
    </location>
</feature>
<dbReference type="GO" id="GO:0070507">
    <property type="term" value="P:regulation of microtubule cytoskeleton organization"/>
    <property type="evidence" value="ECO:0007669"/>
    <property type="project" value="TreeGrafter"/>
</dbReference>
<organism evidence="13 14">
    <name type="scientific">Streblomastix strix</name>
    <dbReference type="NCBI Taxonomy" id="222440"/>
    <lineage>
        <taxon>Eukaryota</taxon>
        <taxon>Metamonada</taxon>
        <taxon>Preaxostyla</taxon>
        <taxon>Oxymonadida</taxon>
        <taxon>Streblomastigidae</taxon>
        <taxon>Streblomastix</taxon>
    </lineage>
</organism>
<protein>
    <submittedName>
        <fullName evidence="13">Putative traf3-interacting protein</fullName>
    </submittedName>
</protein>
<feature type="compositionally biased region" description="Basic and acidic residues" evidence="10">
    <location>
        <begin position="406"/>
        <end position="426"/>
    </location>
</feature>
<dbReference type="InterPro" id="IPR042576">
    <property type="entry name" value="TRAF3IP1_N_sf"/>
</dbReference>
<dbReference type="AlphaFoldDB" id="A0A5J4WD40"/>
<comment type="similarity">
    <text evidence="8">Belongs to the TRAF3IP1 family.</text>
</comment>
<sequence>MAETPEQIHEAVENTKRIVWNIITQKEMTDAHLEKPPYRYVFDLIRTIQKKTGFAPDLFVDDELDSGKPQPKDLSEDKKKELNRWKASFLQKSKDIACKIMGQELKFEPKNVLAGKEVVQTNKLLVLFAQAASKPKDDKEDKELQKKQSDPTPKNVQKTQPKTKPESQTKPKAITKNPQKKIDEPDNKQEKDQDQQKKKEKEQPKKKNDEDIEDRLQSDPILNQPPTQQPQQQYQPGRPMTAKKAPPKNAKIVTNTDQSDTNLITTNTKDGKLKNTQSIGAKKKSSSLDDDDDNEGLFGATGDDKQDNQRRGGIRDSESRRGGARRGGISGKVIKGNKQGRDADDGSSNESEDDILIVRNQGDGVQRGKEKKSMLAREIDQQNKELHGTDDDQIGDDGMKGKNGKKQGDKDQNEDDKKKTSKREDQVSSIRDGLQAIVKAAMPLGRVDFIQADLEVIQAEYDEARKENLQHISEISKLERESDEQLHPLMAQLCEVDQKILDIKRQIYSQQAQITRNDIQINNLLRNIMQPKRS</sequence>
<dbReference type="Gene3D" id="1.10.418.50">
    <property type="entry name" value="Microtubule-binding protein MIP-T3"/>
    <property type="match status" value="1"/>
</dbReference>
<proteinExistence type="inferred from homology"/>
<dbReference type="OrthoDB" id="10258914at2759"/>
<feature type="region of interest" description="Disordered" evidence="10">
    <location>
        <begin position="133"/>
        <end position="430"/>
    </location>
</feature>
<dbReference type="GO" id="GO:0036064">
    <property type="term" value="C:ciliary basal body"/>
    <property type="evidence" value="ECO:0007669"/>
    <property type="project" value="TreeGrafter"/>
</dbReference>
<evidence type="ECO:0000256" key="5">
    <source>
        <dbReference type="ARBA" id="ARBA00023054"/>
    </source>
</evidence>
<evidence type="ECO:0000313" key="14">
    <source>
        <dbReference type="Proteomes" id="UP000324800"/>
    </source>
</evidence>
<evidence type="ECO:0000259" key="12">
    <source>
        <dbReference type="Pfam" id="PF17749"/>
    </source>
</evidence>
<keyword evidence="7" id="KW-0966">Cell projection</keyword>
<dbReference type="Proteomes" id="UP000324800">
    <property type="component" value="Unassembled WGS sequence"/>
</dbReference>
<dbReference type="InterPro" id="IPR041476">
    <property type="entry name" value="TRAF3IP1_C"/>
</dbReference>
<gene>
    <name evidence="13" type="ORF">EZS28_011691</name>
</gene>
<keyword evidence="4" id="KW-0970">Cilium biogenesis/degradation</keyword>
<keyword evidence="6" id="KW-0206">Cytoskeleton</keyword>
<dbReference type="GO" id="GO:0008017">
    <property type="term" value="F:microtubule binding"/>
    <property type="evidence" value="ECO:0007669"/>
    <property type="project" value="InterPro"/>
</dbReference>
<evidence type="ECO:0000256" key="4">
    <source>
        <dbReference type="ARBA" id="ARBA00022794"/>
    </source>
</evidence>
<feature type="coiled-coil region" evidence="9">
    <location>
        <begin position="447"/>
        <end position="481"/>
    </location>
</feature>
<reference evidence="13 14" key="1">
    <citation type="submission" date="2019-03" db="EMBL/GenBank/DDBJ databases">
        <title>Single cell metagenomics reveals metabolic interactions within the superorganism composed of flagellate Streblomastix strix and complex community of Bacteroidetes bacteria on its surface.</title>
        <authorList>
            <person name="Treitli S.C."/>
            <person name="Kolisko M."/>
            <person name="Husnik F."/>
            <person name="Keeling P."/>
            <person name="Hampl V."/>
        </authorList>
    </citation>
    <scope>NUCLEOTIDE SEQUENCE [LARGE SCALE GENOMIC DNA]</scope>
    <source>
        <strain evidence="13">ST1C</strain>
    </source>
</reference>
<dbReference type="GO" id="GO:0042073">
    <property type="term" value="P:intraciliary transport"/>
    <property type="evidence" value="ECO:0007669"/>
    <property type="project" value="TreeGrafter"/>
</dbReference>
<dbReference type="PANTHER" id="PTHR31363:SF0">
    <property type="entry name" value="TRAF3-INTERACTING PROTEIN 1"/>
    <property type="match status" value="1"/>
</dbReference>
<keyword evidence="5 9" id="KW-0175">Coiled coil</keyword>
<evidence type="ECO:0000256" key="1">
    <source>
        <dbReference type="ARBA" id="ARBA00004120"/>
    </source>
</evidence>
<evidence type="ECO:0000256" key="8">
    <source>
        <dbReference type="ARBA" id="ARBA00043971"/>
    </source>
</evidence>
<feature type="compositionally biased region" description="Basic and acidic residues" evidence="10">
    <location>
        <begin position="302"/>
        <end position="321"/>
    </location>
</feature>
<feature type="compositionally biased region" description="Acidic residues" evidence="10">
    <location>
        <begin position="345"/>
        <end position="355"/>
    </location>
</feature>
<dbReference type="InterPro" id="IPR040468">
    <property type="entry name" value="TRAF3IP1_N"/>
</dbReference>
<dbReference type="GO" id="GO:0030992">
    <property type="term" value="C:intraciliary transport particle B"/>
    <property type="evidence" value="ECO:0007669"/>
    <property type="project" value="TreeGrafter"/>
</dbReference>
<feature type="domain" description="TRAF3-interacting protein 1 C-terminal" evidence="12">
    <location>
        <begin position="403"/>
        <end position="528"/>
    </location>
</feature>
<evidence type="ECO:0000256" key="3">
    <source>
        <dbReference type="ARBA" id="ARBA00022490"/>
    </source>
</evidence>
<evidence type="ECO:0000313" key="13">
    <source>
        <dbReference type="EMBL" id="KAA6392780.1"/>
    </source>
</evidence>
<evidence type="ECO:0000256" key="7">
    <source>
        <dbReference type="ARBA" id="ARBA00023273"/>
    </source>
</evidence>
<evidence type="ECO:0000259" key="11">
    <source>
        <dbReference type="Pfam" id="PF10243"/>
    </source>
</evidence>
<evidence type="ECO:0000256" key="6">
    <source>
        <dbReference type="ARBA" id="ARBA00023212"/>
    </source>
</evidence>
<feature type="compositionally biased region" description="Basic and acidic residues" evidence="10">
    <location>
        <begin position="180"/>
        <end position="217"/>
    </location>
</feature>
<feature type="compositionally biased region" description="Polar residues" evidence="10">
    <location>
        <begin position="151"/>
        <end position="162"/>
    </location>
</feature>
<name>A0A5J4WD40_9EUKA</name>
<evidence type="ECO:0000256" key="9">
    <source>
        <dbReference type="SAM" id="Coils"/>
    </source>
</evidence>
<feature type="compositionally biased region" description="Polar residues" evidence="10">
    <location>
        <begin position="252"/>
        <end position="279"/>
    </location>
</feature>
<evidence type="ECO:0000256" key="2">
    <source>
        <dbReference type="ARBA" id="ARBA00004430"/>
    </source>
</evidence>
<accession>A0A5J4WD40</accession>
<dbReference type="GO" id="GO:0060271">
    <property type="term" value="P:cilium assembly"/>
    <property type="evidence" value="ECO:0007669"/>
    <property type="project" value="TreeGrafter"/>
</dbReference>
<dbReference type="InterPro" id="IPR018799">
    <property type="entry name" value="TRAF3IP1"/>
</dbReference>
<keyword evidence="3" id="KW-0963">Cytoplasm</keyword>
<dbReference type="Pfam" id="PF17749">
    <property type="entry name" value="MIP-T3_C"/>
    <property type="match status" value="1"/>
</dbReference>
<dbReference type="Pfam" id="PF10243">
    <property type="entry name" value="MIP-T3"/>
    <property type="match status" value="1"/>
</dbReference>
<feature type="compositionally biased region" description="Basic and acidic residues" evidence="10">
    <location>
        <begin position="134"/>
        <end position="149"/>
    </location>
</feature>
<comment type="subcellular location">
    <subcellularLocation>
        <location evidence="2">Cytoplasm</location>
        <location evidence="2">Cytoskeleton</location>
        <location evidence="2">Cilium axoneme</location>
    </subcellularLocation>
    <subcellularLocation>
        <location evidence="1">Cytoplasm</location>
        <location evidence="1">Cytoskeleton</location>
        <location evidence="1">Cilium basal body</location>
    </subcellularLocation>
</comment>
<dbReference type="GO" id="GO:0005930">
    <property type="term" value="C:axoneme"/>
    <property type="evidence" value="ECO:0007669"/>
    <property type="project" value="UniProtKB-SubCell"/>
</dbReference>
<feature type="compositionally biased region" description="Low complexity" evidence="10">
    <location>
        <begin position="224"/>
        <end position="236"/>
    </location>
</feature>
<dbReference type="EMBL" id="SNRW01002434">
    <property type="protein sequence ID" value="KAA6392780.1"/>
    <property type="molecule type" value="Genomic_DNA"/>
</dbReference>
<dbReference type="PANTHER" id="PTHR31363">
    <property type="entry name" value="TRAF3-INTERACTING PROTEIN 1"/>
    <property type="match status" value="1"/>
</dbReference>
<feature type="domain" description="TRAF3-interacting protein 1 N-terminal" evidence="11">
    <location>
        <begin position="12"/>
        <end position="133"/>
    </location>
</feature>
<comment type="caution">
    <text evidence="13">The sequence shown here is derived from an EMBL/GenBank/DDBJ whole genome shotgun (WGS) entry which is preliminary data.</text>
</comment>
<evidence type="ECO:0000256" key="10">
    <source>
        <dbReference type="SAM" id="MobiDB-lite"/>
    </source>
</evidence>